<dbReference type="AlphaFoldDB" id="A0A0A8XWL2"/>
<accession>A0A0A8XWL2</accession>
<reference evidence="1" key="2">
    <citation type="journal article" date="2015" name="Data Brief">
        <title>Shoot transcriptome of the giant reed, Arundo donax.</title>
        <authorList>
            <person name="Barrero R.A."/>
            <person name="Guerrero F.D."/>
            <person name="Moolhuijzen P."/>
            <person name="Goolsby J.A."/>
            <person name="Tidwell J."/>
            <person name="Bellgard S.E."/>
            <person name="Bellgard M.I."/>
        </authorList>
    </citation>
    <scope>NUCLEOTIDE SEQUENCE</scope>
    <source>
        <tissue evidence="1">Shoot tissue taken approximately 20 cm above the soil surface</tissue>
    </source>
</reference>
<reference evidence="1" key="1">
    <citation type="submission" date="2014-09" db="EMBL/GenBank/DDBJ databases">
        <authorList>
            <person name="Magalhaes I.L.F."/>
            <person name="Oliveira U."/>
            <person name="Santos F.R."/>
            <person name="Vidigal T.H.D.A."/>
            <person name="Brescovit A.D."/>
            <person name="Santos A.J."/>
        </authorList>
    </citation>
    <scope>NUCLEOTIDE SEQUENCE</scope>
    <source>
        <tissue evidence="1">Shoot tissue taken approximately 20 cm above the soil surface</tissue>
    </source>
</reference>
<organism evidence="1">
    <name type="scientific">Arundo donax</name>
    <name type="common">Giant reed</name>
    <name type="synonym">Donax arundinaceus</name>
    <dbReference type="NCBI Taxonomy" id="35708"/>
    <lineage>
        <taxon>Eukaryota</taxon>
        <taxon>Viridiplantae</taxon>
        <taxon>Streptophyta</taxon>
        <taxon>Embryophyta</taxon>
        <taxon>Tracheophyta</taxon>
        <taxon>Spermatophyta</taxon>
        <taxon>Magnoliopsida</taxon>
        <taxon>Liliopsida</taxon>
        <taxon>Poales</taxon>
        <taxon>Poaceae</taxon>
        <taxon>PACMAD clade</taxon>
        <taxon>Arundinoideae</taxon>
        <taxon>Arundineae</taxon>
        <taxon>Arundo</taxon>
    </lineage>
</organism>
<proteinExistence type="predicted"/>
<dbReference type="EMBL" id="GBRH01280792">
    <property type="protein sequence ID" value="JAD17103.1"/>
    <property type="molecule type" value="Transcribed_RNA"/>
</dbReference>
<protein>
    <submittedName>
        <fullName evidence="1">Uncharacterized protein</fullName>
    </submittedName>
</protein>
<evidence type="ECO:0000313" key="1">
    <source>
        <dbReference type="EMBL" id="JAD17103.1"/>
    </source>
</evidence>
<sequence>MFQQIWMCSWKQSAEGLKFSSKSELDFRTAIDGCCPRLNHQCARHDQNVYYSS</sequence>
<name>A0A0A8XWL2_ARUDO</name>